<protein>
    <submittedName>
        <fullName evidence="2">DUF393 domain-containing protein</fullName>
    </submittedName>
</protein>
<dbReference type="AlphaFoldDB" id="A0A9X4L564"/>
<dbReference type="GO" id="GO:0015035">
    <property type="term" value="F:protein-disulfide reductase activity"/>
    <property type="evidence" value="ECO:0007669"/>
    <property type="project" value="InterPro"/>
</dbReference>
<gene>
    <name evidence="2" type="ORF">OMP40_33625</name>
</gene>
<dbReference type="EMBL" id="JAPDIA010000008">
    <property type="protein sequence ID" value="MDG0813682.1"/>
    <property type="molecule type" value="Genomic_DNA"/>
</dbReference>
<accession>A0A9X4L564</accession>
<dbReference type="RefSeq" id="WP_277537790.1">
    <property type="nucleotide sequence ID" value="NZ_JAPDIA010000008.1"/>
</dbReference>
<evidence type="ECO:0000313" key="3">
    <source>
        <dbReference type="Proteomes" id="UP001153404"/>
    </source>
</evidence>
<keyword evidence="1" id="KW-1133">Transmembrane helix</keyword>
<evidence type="ECO:0000313" key="2">
    <source>
        <dbReference type="EMBL" id="MDG0813682.1"/>
    </source>
</evidence>
<feature type="transmembrane region" description="Helical" evidence="1">
    <location>
        <begin position="99"/>
        <end position="120"/>
    </location>
</feature>
<keyword evidence="3" id="KW-1185">Reference proteome</keyword>
<dbReference type="InterPro" id="IPR052927">
    <property type="entry name" value="DCC_oxidoreductase"/>
</dbReference>
<keyword evidence="1" id="KW-0472">Membrane</keyword>
<organism evidence="2 3">
    <name type="scientific">Cohnella rhizosphaerae</name>
    <dbReference type="NCBI Taxonomy" id="1457232"/>
    <lineage>
        <taxon>Bacteria</taxon>
        <taxon>Bacillati</taxon>
        <taxon>Bacillota</taxon>
        <taxon>Bacilli</taxon>
        <taxon>Bacillales</taxon>
        <taxon>Paenibacillaceae</taxon>
        <taxon>Cohnella</taxon>
    </lineage>
</organism>
<comment type="caution">
    <text evidence="2">The sequence shown here is derived from an EMBL/GenBank/DDBJ whole genome shotgun (WGS) entry which is preliminary data.</text>
</comment>
<sequence length="154" mass="16448">MSQETRGGVRRVLIVYYDGECRLCLTAVGRLRRSRMRSELRFVPLQAVPAGSLGEASGESDGDDGHLSQMLVKDESSGRLAGGADAVMLLLRDMPGLAWLGRLGALPGFRLLAAAAYRLVAKYRYRLFGKSDACKDGSCRIVAAGQDGSHGGST</sequence>
<evidence type="ECO:0000256" key="1">
    <source>
        <dbReference type="SAM" id="Phobius"/>
    </source>
</evidence>
<keyword evidence="1" id="KW-0812">Transmembrane</keyword>
<dbReference type="InterPro" id="IPR007263">
    <property type="entry name" value="DCC1-like"/>
</dbReference>
<dbReference type="PANTHER" id="PTHR33639:SF2">
    <property type="entry name" value="DUF393 DOMAIN-CONTAINING PROTEIN"/>
    <property type="match status" value="1"/>
</dbReference>
<dbReference type="PANTHER" id="PTHR33639">
    <property type="entry name" value="THIOL-DISULFIDE OXIDOREDUCTASE DCC"/>
    <property type="match status" value="1"/>
</dbReference>
<dbReference type="Pfam" id="PF04134">
    <property type="entry name" value="DCC1-like"/>
    <property type="match status" value="1"/>
</dbReference>
<proteinExistence type="predicted"/>
<dbReference type="Proteomes" id="UP001153404">
    <property type="component" value="Unassembled WGS sequence"/>
</dbReference>
<reference evidence="2" key="1">
    <citation type="submission" date="2022-10" db="EMBL/GenBank/DDBJ databases">
        <title>Comparative genomic analysis of Cohnella hashimotonis sp. nov., isolated from the International Space Station.</title>
        <authorList>
            <person name="Simpson A."/>
            <person name="Venkateswaran K."/>
        </authorList>
    </citation>
    <scope>NUCLEOTIDE SEQUENCE</scope>
    <source>
        <strain evidence="2">DSM 28161</strain>
    </source>
</reference>
<name>A0A9X4L564_9BACL</name>